<feature type="domain" description="NfeD1b N-terminal" evidence="9">
    <location>
        <begin position="32"/>
        <end position="215"/>
    </location>
</feature>
<keyword evidence="10" id="KW-0645">Protease</keyword>
<protein>
    <submittedName>
        <fullName evidence="10">Membrane-bound serine protease (ClpP class)</fullName>
    </submittedName>
</protein>
<dbReference type="Proteomes" id="UP000243819">
    <property type="component" value="Unassembled WGS sequence"/>
</dbReference>
<comment type="subcellular location">
    <subcellularLocation>
        <location evidence="1">Membrane</location>
        <topology evidence="1">Multi-pass membrane protein</topology>
    </subcellularLocation>
</comment>
<keyword evidence="3 5" id="KW-1133">Transmembrane helix</keyword>
<dbReference type="Pfam" id="PF25145">
    <property type="entry name" value="NfeD1b_N"/>
    <property type="match status" value="1"/>
</dbReference>
<dbReference type="CDD" id="cd07021">
    <property type="entry name" value="Clp_protease_NfeD_like"/>
    <property type="match status" value="1"/>
</dbReference>
<feature type="chain" id="PRO_5017320610" evidence="6">
    <location>
        <begin position="27"/>
        <end position="436"/>
    </location>
</feature>
<feature type="transmembrane region" description="Helical" evidence="5">
    <location>
        <begin position="284"/>
        <end position="317"/>
    </location>
</feature>
<dbReference type="InterPro" id="IPR012340">
    <property type="entry name" value="NA-bd_OB-fold"/>
</dbReference>
<dbReference type="InterPro" id="IPR056738">
    <property type="entry name" value="NfeD1b_N"/>
</dbReference>
<feature type="transmembrane region" description="Helical" evidence="5">
    <location>
        <begin position="329"/>
        <end position="351"/>
    </location>
</feature>
<evidence type="ECO:0000256" key="4">
    <source>
        <dbReference type="ARBA" id="ARBA00023136"/>
    </source>
</evidence>
<dbReference type="RefSeq" id="WP_091348246.1">
    <property type="nucleotide sequence ID" value="NZ_FOIF01000002.1"/>
</dbReference>
<dbReference type="InterPro" id="IPR029045">
    <property type="entry name" value="ClpP/crotonase-like_dom_sf"/>
</dbReference>
<dbReference type="SUPFAM" id="SSF52096">
    <property type="entry name" value="ClpP/crotonase"/>
    <property type="match status" value="1"/>
</dbReference>
<gene>
    <name evidence="10" type="ORF">SAMN03080614_1002114</name>
</gene>
<accession>A0A1H9YCZ6</accession>
<dbReference type="PANTHER" id="PTHR33507:SF3">
    <property type="entry name" value="INNER MEMBRANE PROTEIN YBBJ"/>
    <property type="match status" value="1"/>
</dbReference>
<keyword evidence="4 5" id="KW-0472">Membrane</keyword>
<evidence type="ECO:0000256" key="2">
    <source>
        <dbReference type="ARBA" id="ARBA00022692"/>
    </source>
</evidence>
<evidence type="ECO:0000256" key="3">
    <source>
        <dbReference type="ARBA" id="ARBA00022989"/>
    </source>
</evidence>
<evidence type="ECO:0000259" key="8">
    <source>
        <dbReference type="Pfam" id="PF24961"/>
    </source>
</evidence>
<feature type="signal peptide" evidence="6">
    <location>
        <begin position="1"/>
        <end position="26"/>
    </location>
</feature>
<evidence type="ECO:0000259" key="7">
    <source>
        <dbReference type="Pfam" id="PF01957"/>
    </source>
</evidence>
<dbReference type="Gene3D" id="3.90.226.10">
    <property type="entry name" value="2-enoyl-CoA Hydratase, Chain A, domain 1"/>
    <property type="match status" value="1"/>
</dbReference>
<evidence type="ECO:0000313" key="10">
    <source>
        <dbReference type="EMBL" id="SES66743.1"/>
    </source>
</evidence>
<keyword evidence="6" id="KW-0732">Signal</keyword>
<organism evidence="10 11">
    <name type="scientific">Anaerobranca gottschalkii DSM 13577</name>
    <dbReference type="NCBI Taxonomy" id="1120990"/>
    <lineage>
        <taxon>Bacteria</taxon>
        <taxon>Bacillati</taxon>
        <taxon>Bacillota</taxon>
        <taxon>Clostridia</taxon>
        <taxon>Eubacteriales</taxon>
        <taxon>Proteinivoracaceae</taxon>
        <taxon>Anaerobranca</taxon>
    </lineage>
</organism>
<proteinExistence type="predicted"/>
<keyword evidence="10" id="KW-0378">Hydrolase</keyword>
<evidence type="ECO:0000313" key="11">
    <source>
        <dbReference type="Proteomes" id="UP000243819"/>
    </source>
</evidence>
<evidence type="ECO:0000259" key="9">
    <source>
        <dbReference type="Pfam" id="PF25145"/>
    </source>
</evidence>
<dbReference type="EMBL" id="FOIF01000002">
    <property type="protein sequence ID" value="SES66743.1"/>
    <property type="molecule type" value="Genomic_DNA"/>
</dbReference>
<dbReference type="OrthoDB" id="9806253at2"/>
<evidence type="ECO:0000256" key="5">
    <source>
        <dbReference type="SAM" id="Phobius"/>
    </source>
</evidence>
<dbReference type="GO" id="GO:0008233">
    <property type="term" value="F:peptidase activity"/>
    <property type="evidence" value="ECO:0007669"/>
    <property type="project" value="UniProtKB-KW"/>
</dbReference>
<keyword evidence="11" id="KW-1185">Reference proteome</keyword>
<keyword evidence="2 5" id="KW-0812">Transmembrane</keyword>
<dbReference type="SUPFAM" id="SSF141322">
    <property type="entry name" value="NfeD domain-like"/>
    <property type="match status" value="1"/>
</dbReference>
<reference evidence="11" key="1">
    <citation type="submission" date="2016-10" db="EMBL/GenBank/DDBJ databases">
        <authorList>
            <person name="Varghese N."/>
            <person name="Submissions S."/>
        </authorList>
    </citation>
    <scope>NUCLEOTIDE SEQUENCE [LARGE SCALE GENOMIC DNA]</scope>
    <source>
        <strain evidence="11">DSM 13577</strain>
    </source>
</reference>
<feature type="domain" description="NfeD-like C-terminal" evidence="7">
    <location>
        <begin position="379"/>
        <end position="434"/>
    </location>
</feature>
<dbReference type="PANTHER" id="PTHR33507">
    <property type="entry name" value="INNER MEMBRANE PROTEIN YBBJ"/>
    <property type="match status" value="1"/>
</dbReference>
<evidence type="ECO:0000256" key="6">
    <source>
        <dbReference type="SAM" id="SignalP"/>
    </source>
</evidence>
<dbReference type="Gene3D" id="2.40.50.140">
    <property type="entry name" value="Nucleic acid-binding proteins"/>
    <property type="match status" value="1"/>
</dbReference>
<dbReference type="GO" id="GO:0005886">
    <property type="term" value="C:plasma membrane"/>
    <property type="evidence" value="ECO:0007669"/>
    <property type="project" value="TreeGrafter"/>
</dbReference>
<evidence type="ECO:0000256" key="1">
    <source>
        <dbReference type="ARBA" id="ARBA00004141"/>
    </source>
</evidence>
<dbReference type="InterPro" id="IPR056739">
    <property type="entry name" value="NfeD_membrane"/>
</dbReference>
<feature type="transmembrane region" description="Helical" evidence="5">
    <location>
        <begin position="239"/>
        <end position="272"/>
    </location>
</feature>
<sequence length="436" mass="47698">MKRFRFLAVFVLLFLSLFLFTTSSSANGKDTIFVITLEGPIDGALPRILKRAINEAEMSKVDLIILEINSPGGYVKEAGQIRDILVSTDIPIYAFVRNNAFSAAAFLALACDRIYMTPQGSIGDAQVILADGQPAPEKIISAWDAQMRSLAEARGRDPEIASAMVRIEKEIEGLVSSKELLTLTAHQAVQYGYCEGIYNSIDELLKALNYKNPQIIIFDQSWAESLARFITNPQVASILLSVGMVALIIEVLAPGFGVAGIISIISFTLFFGGHIIAGFANLEFIILFILGILLLIVEMFFAGFGIFGVGGVTLIFLSVIFTARSFSDGIVILGWTLLFTIILLIIFYRLLSRSKGLDKLVLKQQENKEQGYIASGKYEELLGKEGRTITMLRPSGIAEIEGQRYDVVSEGGFISSNAKIKVVKVGSNNIIVKKID</sequence>
<dbReference type="STRING" id="1120990.SAMN03080614_1002114"/>
<dbReference type="Pfam" id="PF24961">
    <property type="entry name" value="NfeD_membrane"/>
    <property type="match status" value="1"/>
</dbReference>
<dbReference type="InterPro" id="IPR052165">
    <property type="entry name" value="Membrane_assoc_protease"/>
</dbReference>
<name>A0A1H9YCZ6_9FIRM</name>
<dbReference type="GO" id="GO:0006508">
    <property type="term" value="P:proteolysis"/>
    <property type="evidence" value="ECO:0007669"/>
    <property type="project" value="UniProtKB-KW"/>
</dbReference>
<feature type="domain" description="NfeD integral membrane" evidence="8">
    <location>
        <begin position="235"/>
        <end position="349"/>
    </location>
</feature>
<dbReference type="InterPro" id="IPR002810">
    <property type="entry name" value="NfeD-like_C"/>
</dbReference>
<dbReference type="Pfam" id="PF01957">
    <property type="entry name" value="NfeD"/>
    <property type="match status" value="1"/>
</dbReference>
<dbReference type="AlphaFoldDB" id="A0A1H9YCZ6"/>